<keyword evidence="1" id="KW-1185">Reference proteome</keyword>
<organism evidence="1 2">
    <name type="scientific">Nicotiana tabacum</name>
    <name type="common">Common tobacco</name>
    <dbReference type="NCBI Taxonomy" id="4097"/>
    <lineage>
        <taxon>Eukaryota</taxon>
        <taxon>Viridiplantae</taxon>
        <taxon>Streptophyta</taxon>
        <taxon>Embryophyta</taxon>
        <taxon>Tracheophyta</taxon>
        <taxon>Spermatophyta</taxon>
        <taxon>Magnoliopsida</taxon>
        <taxon>eudicotyledons</taxon>
        <taxon>Gunneridae</taxon>
        <taxon>Pentapetalae</taxon>
        <taxon>asterids</taxon>
        <taxon>lamiids</taxon>
        <taxon>Solanales</taxon>
        <taxon>Solanaceae</taxon>
        <taxon>Nicotianoideae</taxon>
        <taxon>Nicotianeae</taxon>
        <taxon>Nicotiana</taxon>
    </lineage>
</organism>
<proteinExistence type="predicted"/>
<reference evidence="1" key="1">
    <citation type="journal article" date="2014" name="Nat. Commun.">
        <title>The tobacco genome sequence and its comparison with those of tomato and potato.</title>
        <authorList>
            <person name="Sierro N."/>
            <person name="Battey J.N."/>
            <person name="Ouadi S."/>
            <person name="Bakaher N."/>
            <person name="Bovet L."/>
            <person name="Willig A."/>
            <person name="Goepfert S."/>
            <person name="Peitsch M.C."/>
            <person name="Ivanov N.V."/>
        </authorList>
    </citation>
    <scope>NUCLEOTIDE SEQUENCE [LARGE SCALE GENOMIC DNA]</scope>
</reference>
<sequence>MDTNNIHALVQFPVNMAEEHMVVQEVAMPSIANVTSSIVKPRITGHFELKQSMIQLLHANGQFMGLPREDPQQHILNFLEISDTYITNRVTPDYVRLTLFPFSLLGEAKRWLKAEPANSITSWNDLARKFLARFFPSGKTVKIRSEIVAFRQKAGESLYSPWERFKGLLRDCPHHNQTNEVLAHTFIEGLHSETKIVVDVAVGGQVLEKRFDEIYVLLNKFSKIPKPVEENEKENKGSEPVIVTRPPPPFPQRLQKQKEDAKYKKFLDILIQVRVNLPLVKILQEVPKYASAKVQSKLPPKLKDPGSFTIPLSLEKQEVGRALCDLGTSINLMPSFLFKQLGLEVLRPTTITLQLADRSLVRQEGIIEDVLVRVGKFILPADFIVLDYEADEEVSIILGRPFLATGGVIIDVREEKLKMRVDNEEITFNVYKALKLLKHYEDLCMITVVELKGIEQSPYMNCSDPDGTTELEEVVLQAECVNVIEKRARDKRRDLPRACKKAKFHGRKKKRKRPA</sequence>
<name>A0AC58S907_TOBAC</name>
<evidence type="ECO:0000313" key="2">
    <source>
        <dbReference type="RefSeq" id="XP_075081450.1"/>
    </source>
</evidence>
<accession>A0AC58S907</accession>
<dbReference type="RefSeq" id="XP_075081450.1">
    <property type="nucleotide sequence ID" value="XM_075225349.1"/>
</dbReference>
<evidence type="ECO:0000313" key="1">
    <source>
        <dbReference type="Proteomes" id="UP000790787"/>
    </source>
</evidence>
<dbReference type="Proteomes" id="UP000790787">
    <property type="component" value="Chromosome 2"/>
</dbReference>
<gene>
    <name evidence="2" type="primary">LOC142166333</name>
</gene>
<protein>
    <submittedName>
        <fullName evidence="2">Uncharacterized protein LOC142166333</fullName>
    </submittedName>
</protein>
<reference evidence="2" key="2">
    <citation type="submission" date="2025-08" db="UniProtKB">
        <authorList>
            <consortium name="RefSeq"/>
        </authorList>
    </citation>
    <scope>IDENTIFICATION</scope>
    <source>
        <tissue evidence="2">Leaf</tissue>
    </source>
</reference>